<keyword evidence="2" id="KW-1185">Reference proteome</keyword>
<dbReference type="EMBL" id="CP127526">
    <property type="protein sequence ID" value="XRI74678.1"/>
    <property type="molecule type" value="Genomic_DNA"/>
</dbReference>
<reference evidence="1 2" key="1">
    <citation type="journal article" date="2021" name="ISME J.">
        <title>Genomic evolution of the class Acidithiobacillia: deep-branching Proteobacteria living in extreme acidic conditions.</title>
        <authorList>
            <person name="Moya-Beltran A."/>
            <person name="Beard S."/>
            <person name="Rojas-Villalobos C."/>
            <person name="Issotta F."/>
            <person name="Gallardo Y."/>
            <person name="Ulloa R."/>
            <person name="Giaveno A."/>
            <person name="Degli Esposti M."/>
            <person name="Johnson D.B."/>
            <person name="Quatrini R."/>
        </authorList>
    </citation>
    <scope>NUCLEOTIDE SEQUENCE [LARGE SCALE GENOMIC DNA]</scope>
    <source>
        <strain evidence="1 2">GG1-14</strain>
    </source>
</reference>
<protein>
    <submittedName>
        <fullName evidence="1">Uncharacterized protein</fullName>
    </submittedName>
</protein>
<sequence length="87" mass="9190">MKWKAAALTGLILVVMLLLGMLAMGIFAGVGLVACYLLGKPLTLDWAMAADLVVVVPLAFLSWLVGGAIRRLYGFAQILLPDRSSSG</sequence>
<proteinExistence type="predicted"/>
<accession>A0ACD5HL72</accession>
<dbReference type="Proteomes" id="UP001195965">
    <property type="component" value="Chromosome"/>
</dbReference>
<organism evidence="1 2">
    <name type="scientific">Acidithiobacillus montserratensis</name>
    <dbReference type="NCBI Taxonomy" id="2729135"/>
    <lineage>
        <taxon>Bacteria</taxon>
        <taxon>Pseudomonadati</taxon>
        <taxon>Pseudomonadota</taxon>
        <taxon>Acidithiobacillia</taxon>
        <taxon>Acidithiobacillales</taxon>
        <taxon>Acidithiobacillaceae</taxon>
        <taxon>Acidithiobacillus</taxon>
    </lineage>
</organism>
<gene>
    <name evidence="1" type="ORF">HHS34_005650</name>
</gene>
<evidence type="ECO:0000313" key="2">
    <source>
        <dbReference type="Proteomes" id="UP001195965"/>
    </source>
</evidence>
<name>A0ACD5HL72_9PROT</name>
<evidence type="ECO:0000313" key="1">
    <source>
        <dbReference type="EMBL" id="XRI74678.1"/>
    </source>
</evidence>